<evidence type="ECO:0000313" key="1">
    <source>
        <dbReference type="EMBL" id="MFC3860079.1"/>
    </source>
</evidence>
<proteinExistence type="predicted"/>
<reference evidence="2" key="1">
    <citation type="journal article" date="2019" name="Int. J. Syst. Evol. Microbiol.">
        <title>The Global Catalogue of Microorganisms (GCM) 10K type strain sequencing project: providing services to taxonomists for standard genome sequencing and annotation.</title>
        <authorList>
            <consortium name="The Broad Institute Genomics Platform"/>
            <consortium name="The Broad Institute Genome Sequencing Center for Infectious Disease"/>
            <person name="Wu L."/>
            <person name="Ma J."/>
        </authorList>
    </citation>
    <scope>NUCLEOTIDE SEQUENCE [LARGE SCALE GENOMIC DNA]</scope>
    <source>
        <strain evidence="2">CCTCC AB 2013263</strain>
    </source>
</reference>
<gene>
    <name evidence="1" type="ORF">ACFOPQ_04790</name>
</gene>
<accession>A0ABV8A329</accession>
<dbReference type="RefSeq" id="WP_380076229.1">
    <property type="nucleotide sequence ID" value="NZ_JBHRZF010000044.1"/>
</dbReference>
<keyword evidence="2" id="KW-1185">Reference proteome</keyword>
<evidence type="ECO:0008006" key="3">
    <source>
        <dbReference type="Google" id="ProtNLM"/>
    </source>
</evidence>
<comment type="caution">
    <text evidence="1">The sequence shown here is derived from an EMBL/GenBank/DDBJ whole genome shotgun (WGS) entry which is preliminary data.</text>
</comment>
<dbReference type="Proteomes" id="UP001595748">
    <property type="component" value="Unassembled WGS sequence"/>
</dbReference>
<name>A0ABV8A329_9DEIO</name>
<evidence type="ECO:0000313" key="2">
    <source>
        <dbReference type="Proteomes" id="UP001595748"/>
    </source>
</evidence>
<sequence length="242" mass="26039">MAIYGDFEYHAFSDIIKVLQRHTGVLFMHTALQGRSVELHLKEGTLNAMFIDGFPVNEPLRVRDTVRTLVNTASGEYSFEAGPTTAALSLPIADLIRDVISTAHIAESQLPHHETRFEWQLHGAPASIPDSLRSSWDSVGPLLRAGGSATDLASNLRISVQEARIALYRLRAAGLITPTRAGGLFQTPAPAAYTVPNPTTSAGSGLADPRVAYGQPQAQPQQQVGPVRRLLNALRRLTGGSA</sequence>
<organism evidence="1 2">
    <name type="scientific">Deinococcus antarcticus</name>
    <dbReference type="NCBI Taxonomy" id="1298767"/>
    <lineage>
        <taxon>Bacteria</taxon>
        <taxon>Thermotogati</taxon>
        <taxon>Deinococcota</taxon>
        <taxon>Deinococci</taxon>
        <taxon>Deinococcales</taxon>
        <taxon>Deinococcaceae</taxon>
        <taxon>Deinococcus</taxon>
    </lineage>
</organism>
<protein>
    <recommendedName>
        <fullName evidence="3">DUF4388 domain-containing protein</fullName>
    </recommendedName>
</protein>
<dbReference type="EMBL" id="JBHRZF010000044">
    <property type="protein sequence ID" value="MFC3860079.1"/>
    <property type="molecule type" value="Genomic_DNA"/>
</dbReference>